<dbReference type="AlphaFoldDB" id="A0A3Q2E801"/>
<dbReference type="CDD" id="cd00096">
    <property type="entry name" value="Ig"/>
    <property type="match status" value="1"/>
</dbReference>
<dbReference type="PROSITE" id="PS50835">
    <property type="entry name" value="IG_LIKE"/>
    <property type="match status" value="2"/>
</dbReference>
<dbReference type="PANTHER" id="PTHR46484:SF8">
    <property type="entry name" value="B-CELL RECEPTOR CD22-LIKE-RELATED"/>
    <property type="match status" value="1"/>
</dbReference>
<dbReference type="GeneTree" id="ENSGT01150000286924"/>
<proteinExistence type="predicted"/>
<protein>
    <recommendedName>
        <fullName evidence="2">Ig-like domain-containing protein</fullName>
    </recommendedName>
</protein>
<feature type="domain" description="Ig-like" evidence="2">
    <location>
        <begin position="141"/>
        <end position="232"/>
    </location>
</feature>
<dbReference type="InterPro" id="IPR007110">
    <property type="entry name" value="Ig-like_dom"/>
</dbReference>
<evidence type="ECO:0000313" key="4">
    <source>
        <dbReference type="Proteomes" id="UP000265020"/>
    </source>
</evidence>
<dbReference type="Proteomes" id="UP000265020">
    <property type="component" value="Unassembled WGS sequence"/>
</dbReference>
<evidence type="ECO:0000256" key="1">
    <source>
        <dbReference type="SAM" id="MobiDB-lite"/>
    </source>
</evidence>
<dbReference type="PANTHER" id="PTHR46484">
    <property type="entry name" value="SI:CH211-171H4.5-RELATED"/>
    <property type="match status" value="1"/>
</dbReference>
<evidence type="ECO:0000259" key="2">
    <source>
        <dbReference type="PROSITE" id="PS50835"/>
    </source>
</evidence>
<dbReference type="InterPro" id="IPR013783">
    <property type="entry name" value="Ig-like_fold"/>
</dbReference>
<sequence length="419" mass="46144">RKILIELCVEIFISLAFIECVVLAKRMHFKGLSGSCLIIPCTFTLPPEWDQYLDHSCKAIWRRGSWSRTQVFDSSLAGASVNLNLLQGNLTGVLRDKDCTTIFNNLPSNHYDNYYFRLQCENSLKFNFQAGVRITTQDSLPRPIVTPSKLEVEERTEVALSCSAVIPCPTLPPLVTWTPILGDTEENIEANSLTSLMHFNASHLHNGQKVSCTATYNRQAGHSDLVFERSLTMQVFYSPYNTTVSDSGPVLEGSVVTLTCSANANPEVDSYTWYKLAGEQVEEVGSESTFSTTATEADNQFFCKAVNGYGSQNSSIMQIDVLSAIFANKAVENDVEKDKEEHLNYASVDFAKLQAESESLLGDGTIRGLASKTAEYAENHPNCRESNGGESKEQENVSGTTLGHGKNANNLEVTNKVSP</sequence>
<dbReference type="OMA" id="ASHLHNE"/>
<dbReference type="Pfam" id="PF13895">
    <property type="entry name" value="Ig_2"/>
    <property type="match status" value="1"/>
</dbReference>
<dbReference type="InterPro" id="IPR036179">
    <property type="entry name" value="Ig-like_dom_sf"/>
</dbReference>
<keyword evidence="4" id="KW-1185">Reference proteome</keyword>
<organism evidence="3 4">
    <name type="scientific">Cyprinodon variegatus</name>
    <name type="common">Sheepshead minnow</name>
    <dbReference type="NCBI Taxonomy" id="28743"/>
    <lineage>
        <taxon>Eukaryota</taxon>
        <taxon>Metazoa</taxon>
        <taxon>Chordata</taxon>
        <taxon>Craniata</taxon>
        <taxon>Vertebrata</taxon>
        <taxon>Euteleostomi</taxon>
        <taxon>Actinopterygii</taxon>
        <taxon>Neopterygii</taxon>
        <taxon>Teleostei</taxon>
        <taxon>Neoteleostei</taxon>
        <taxon>Acanthomorphata</taxon>
        <taxon>Ovalentaria</taxon>
        <taxon>Atherinomorphae</taxon>
        <taxon>Cyprinodontiformes</taxon>
        <taxon>Cyprinodontidae</taxon>
        <taxon>Cyprinodon</taxon>
    </lineage>
</organism>
<dbReference type="Ensembl" id="ENSCVAT00000020258.1">
    <property type="protein sequence ID" value="ENSCVAP00000028351.1"/>
    <property type="gene ID" value="ENSCVAG00000015335.1"/>
</dbReference>
<feature type="domain" description="Ig-like" evidence="2">
    <location>
        <begin position="239"/>
        <end position="323"/>
    </location>
</feature>
<dbReference type="SUPFAM" id="SSF48726">
    <property type="entry name" value="Immunoglobulin"/>
    <property type="match status" value="2"/>
</dbReference>
<feature type="compositionally biased region" description="Polar residues" evidence="1">
    <location>
        <begin position="396"/>
        <end position="419"/>
    </location>
</feature>
<reference evidence="3" key="1">
    <citation type="submission" date="2025-08" db="UniProtKB">
        <authorList>
            <consortium name="Ensembl"/>
        </authorList>
    </citation>
    <scope>IDENTIFICATION</scope>
</reference>
<evidence type="ECO:0000313" key="3">
    <source>
        <dbReference type="Ensembl" id="ENSCVAP00000028351.1"/>
    </source>
</evidence>
<feature type="region of interest" description="Disordered" evidence="1">
    <location>
        <begin position="379"/>
        <end position="419"/>
    </location>
</feature>
<accession>A0A3Q2E801</accession>
<name>A0A3Q2E801_CYPVA</name>
<reference evidence="3" key="2">
    <citation type="submission" date="2025-09" db="UniProtKB">
        <authorList>
            <consortium name="Ensembl"/>
        </authorList>
    </citation>
    <scope>IDENTIFICATION</scope>
</reference>
<dbReference type="Gene3D" id="2.60.40.10">
    <property type="entry name" value="Immunoglobulins"/>
    <property type="match status" value="3"/>
</dbReference>